<name>A0A8X6SD68_TRICX</name>
<feature type="compositionally biased region" description="Basic and acidic residues" evidence="1">
    <location>
        <begin position="24"/>
        <end position="35"/>
    </location>
</feature>
<evidence type="ECO:0000313" key="2">
    <source>
        <dbReference type="EMBL" id="GFY10066.1"/>
    </source>
</evidence>
<organism evidence="2 3">
    <name type="scientific">Trichonephila clavipes</name>
    <name type="common">Golden silk orbweaver</name>
    <name type="synonym">Nephila clavipes</name>
    <dbReference type="NCBI Taxonomy" id="2585209"/>
    <lineage>
        <taxon>Eukaryota</taxon>
        <taxon>Metazoa</taxon>
        <taxon>Ecdysozoa</taxon>
        <taxon>Arthropoda</taxon>
        <taxon>Chelicerata</taxon>
        <taxon>Arachnida</taxon>
        <taxon>Araneae</taxon>
        <taxon>Araneomorphae</taxon>
        <taxon>Entelegynae</taxon>
        <taxon>Araneoidea</taxon>
        <taxon>Nephilidae</taxon>
        <taxon>Trichonephila</taxon>
    </lineage>
</organism>
<accession>A0A8X6SD68</accession>
<proteinExistence type="predicted"/>
<dbReference type="EMBL" id="BMAU01021294">
    <property type="protein sequence ID" value="GFY10066.1"/>
    <property type="molecule type" value="Genomic_DNA"/>
</dbReference>
<reference evidence="2" key="1">
    <citation type="submission" date="2020-08" db="EMBL/GenBank/DDBJ databases">
        <title>Multicomponent nature underlies the extraordinary mechanical properties of spider dragline silk.</title>
        <authorList>
            <person name="Kono N."/>
            <person name="Nakamura H."/>
            <person name="Mori M."/>
            <person name="Yoshida Y."/>
            <person name="Ohtoshi R."/>
            <person name="Malay A.D."/>
            <person name="Moran D.A.P."/>
            <person name="Tomita M."/>
            <person name="Numata K."/>
            <person name="Arakawa K."/>
        </authorList>
    </citation>
    <scope>NUCLEOTIDE SEQUENCE</scope>
</reference>
<keyword evidence="3" id="KW-1185">Reference proteome</keyword>
<evidence type="ECO:0000313" key="3">
    <source>
        <dbReference type="Proteomes" id="UP000887159"/>
    </source>
</evidence>
<sequence length="128" mass="14106">MADCEVEGTIASPLASPREGNVPDGERRDEGTSELNRIRWDRKRGRRASAKQMLFNDIKCLAALLELIKSSCQSLKQVASLDGKMQAGQIGDSLVIWVEAMQPLEDAGKNRRTVTDFSVMMVEVDLGP</sequence>
<dbReference type="AlphaFoldDB" id="A0A8X6SD68"/>
<protein>
    <submittedName>
        <fullName evidence="2">Uncharacterized protein</fullName>
    </submittedName>
</protein>
<feature type="region of interest" description="Disordered" evidence="1">
    <location>
        <begin position="1"/>
        <end position="35"/>
    </location>
</feature>
<evidence type="ECO:0000256" key="1">
    <source>
        <dbReference type="SAM" id="MobiDB-lite"/>
    </source>
</evidence>
<comment type="caution">
    <text evidence="2">The sequence shown here is derived from an EMBL/GenBank/DDBJ whole genome shotgun (WGS) entry which is preliminary data.</text>
</comment>
<dbReference type="Proteomes" id="UP000887159">
    <property type="component" value="Unassembled WGS sequence"/>
</dbReference>
<gene>
    <name evidence="2" type="ORF">TNCV_1946111</name>
</gene>